<sequence>MARKLDPVIADALKSFGFGPDAAWDCHGTWVVYHRVLEQIAAKGGIRFEPPMPLETNGAAKSVAICVTGHMGDKAEWSIGEASPANNKNGYPYAMAEKRAKDRVILKLIGLHGLAYSEDEADDFKGSAPAPSQIETHEPSVSRAQQEDARRLITAVNQCESLNDLDALARQPEFKGALKALPPTLADQISAAGAAKRRVLTPANVTMAG</sequence>
<evidence type="ECO:0000313" key="2">
    <source>
        <dbReference type="EMBL" id="MFD2142345.1"/>
    </source>
</evidence>
<evidence type="ECO:0000313" key="3">
    <source>
        <dbReference type="Proteomes" id="UP001597299"/>
    </source>
</evidence>
<dbReference type="Proteomes" id="UP001597299">
    <property type="component" value="Unassembled WGS sequence"/>
</dbReference>
<name>A0ABW4Z1J8_9HYPH</name>
<dbReference type="RefSeq" id="WP_213354128.1">
    <property type="nucleotide sequence ID" value="NZ_JAHBGB010000037.1"/>
</dbReference>
<accession>A0ABW4Z1J8</accession>
<reference evidence="3" key="1">
    <citation type="journal article" date="2019" name="Int. J. Syst. Evol. Microbiol.">
        <title>The Global Catalogue of Microorganisms (GCM) 10K type strain sequencing project: providing services to taxonomists for standard genome sequencing and annotation.</title>
        <authorList>
            <consortium name="The Broad Institute Genomics Platform"/>
            <consortium name="The Broad Institute Genome Sequencing Center for Infectious Disease"/>
            <person name="Wu L."/>
            <person name="Ma J."/>
        </authorList>
    </citation>
    <scope>NUCLEOTIDE SEQUENCE [LARGE SCALE GENOMIC DNA]</scope>
    <source>
        <strain evidence="3">CCM 7435</strain>
    </source>
</reference>
<evidence type="ECO:0000256" key="1">
    <source>
        <dbReference type="SAM" id="MobiDB-lite"/>
    </source>
</evidence>
<comment type="caution">
    <text evidence="2">The sequence shown here is derived from an EMBL/GenBank/DDBJ whole genome shotgun (WGS) entry which is preliminary data.</text>
</comment>
<feature type="compositionally biased region" description="Basic and acidic residues" evidence="1">
    <location>
        <begin position="135"/>
        <end position="144"/>
    </location>
</feature>
<keyword evidence="2" id="KW-0808">Transferase</keyword>
<protein>
    <submittedName>
        <fullName evidence="2">Trna delta -isopentenylpyrophosphate transferase</fullName>
    </submittedName>
</protein>
<keyword evidence="3" id="KW-1185">Reference proteome</keyword>
<dbReference type="EMBL" id="JBHUHD010000001">
    <property type="protein sequence ID" value="MFD2142345.1"/>
    <property type="molecule type" value="Genomic_DNA"/>
</dbReference>
<dbReference type="GO" id="GO:0016740">
    <property type="term" value="F:transferase activity"/>
    <property type="evidence" value="ECO:0007669"/>
    <property type="project" value="UniProtKB-KW"/>
</dbReference>
<gene>
    <name evidence="2" type="ORF">ACFSNC_18215</name>
</gene>
<proteinExistence type="predicted"/>
<organism evidence="2 3">
    <name type="scientific">Ancylobacter oerskovii</name>
    <dbReference type="NCBI Taxonomy" id="459519"/>
    <lineage>
        <taxon>Bacteria</taxon>
        <taxon>Pseudomonadati</taxon>
        <taxon>Pseudomonadota</taxon>
        <taxon>Alphaproteobacteria</taxon>
        <taxon>Hyphomicrobiales</taxon>
        <taxon>Xanthobacteraceae</taxon>
        <taxon>Ancylobacter</taxon>
    </lineage>
</organism>
<feature type="region of interest" description="Disordered" evidence="1">
    <location>
        <begin position="122"/>
        <end position="144"/>
    </location>
</feature>